<sequence length="368" mass="39284">MKNDASFDFQSISPEIAVERAVAELRFGRPVVLREGGRQIVTLALDCVSPSVFDQFARACDDRHGLYLTEERADRLGIDSSGGIAVPLAGRSFEEASHLAYTLGAQKPESWAPADPLVAASTEIARLALLLPAMVACEIESGNGRFSACQALDMAQLKASNAARQHFRQVVSTRVPLKQIGDADFAVFRGGLAQKDQIAIIVGKPDTSAPVPVRIHSSCLTGDLCGSLKCDCGDQLRNGLKQLQAAGGGVLVYLDQEGRGTGIGAKMRAYGYQHQGLDTIDADAELGLASDHRRYEAAAAMLRHLGIEQVILHTNNPTKIDGLRVNGIDVTGQVGVTGTVTRENVDYLRTKTLKAGHTLALENLIAAE</sequence>
<keyword evidence="2 9" id="KW-0686">Riboflavin biosynthesis</keyword>
<dbReference type="NCBIfam" id="NF001591">
    <property type="entry name" value="PRK00393.1"/>
    <property type="match status" value="1"/>
</dbReference>
<dbReference type="InterPro" id="IPR000926">
    <property type="entry name" value="RibA"/>
</dbReference>
<dbReference type="HOGENOM" id="CLU_020273_1_2_5"/>
<dbReference type="UniPathway" id="UPA00275">
    <property type="reaction ID" value="UER00400"/>
</dbReference>
<feature type="binding site" evidence="9">
    <location>
        <position position="314"/>
    </location>
    <ligand>
        <name>GTP</name>
        <dbReference type="ChEBI" id="CHEBI:37565"/>
    </ligand>
</feature>
<comment type="cofactor">
    <cofactor evidence="9">
        <name>Zn(2+)</name>
        <dbReference type="ChEBI" id="CHEBI:29105"/>
    </cofactor>
    <text evidence="9">Binds 1 zinc ion per subunit.</text>
</comment>
<evidence type="ECO:0000256" key="2">
    <source>
        <dbReference type="ARBA" id="ARBA00022619"/>
    </source>
</evidence>
<dbReference type="InterPro" id="IPR036144">
    <property type="entry name" value="RibA-like_sf"/>
</dbReference>
<evidence type="ECO:0000256" key="4">
    <source>
        <dbReference type="ARBA" id="ARBA00022741"/>
    </source>
</evidence>
<feature type="binding site" evidence="9">
    <location>
        <begin position="214"/>
        <end position="218"/>
    </location>
    <ligand>
        <name>GTP</name>
        <dbReference type="ChEBI" id="CHEBI:37565"/>
    </ligand>
</feature>
<dbReference type="EC" id="3.5.4.25" evidence="9"/>
<dbReference type="PANTHER" id="PTHR21327:SF18">
    <property type="entry name" value="3,4-DIHYDROXY-2-BUTANONE 4-PHOSPHATE SYNTHASE"/>
    <property type="match status" value="1"/>
</dbReference>
<feature type="binding site" evidence="9">
    <location>
        <position position="230"/>
    </location>
    <ligand>
        <name>Zn(2+)</name>
        <dbReference type="ChEBI" id="CHEBI:29105"/>
        <note>catalytic</note>
    </ligand>
</feature>
<dbReference type="STRING" id="1486262.TM49_09860"/>
<dbReference type="EMBL" id="CP010803">
    <property type="protein sequence ID" value="AJY45909.1"/>
    <property type="molecule type" value="Genomic_DNA"/>
</dbReference>
<protein>
    <recommendedName>
        <fullName evidence="9">GTP cyclohydrolase-2</fullName>
        <ecNumber evidence="9">3.5.4.25</ecNumber>
    </recommendedName>
    <alternativeName>
        <fullName evidence="9">GTP cyclohydrolase II</fullName>
    </alternativeName>
</protein>
<evidence type="ECO:0000313" key="11">
    <source>
        <dbReference type="EMBL" id="AJY45909.1"/>
    </source>
</evidence>
<dbReference type="PANTHER" id="PTHR21327">
    <property type="entry name" value="GTP CYCLOHYDROLASE II-RELATED"/>
    <property type="match status" value="1"/>
</dbReference>
<keyword evidence="6 9" id="KW-0862">Zinc</keyword>
<keyword evidence="5 9" id="KW-0378">Hydrolase</keyword>
<feature type="binding site" evidence="9">
    <location>
        <position position="232"/>
    </location>
    <ligand>
        <name>Zn(2+)</name>
        <dbReference type="ChEBI" id="CHEBI:29105"/>
        <note>catalytic</note>
    </ligand>
</feature>
<evidence type="ECO:0000259" key="10">
    <source>
        <dbReference type="Pfam" id="PF00925"/>
    </source>
</evidence>
<dbReference type="OrthoDB" id="9793111at2"/>
<feature type="binding site" evidence="9">
    <location>
        <position position="279"/>
    </location>
    <ligand>
        <name>GTP</name>
        <dbReference type="ChEBI" id="CHEBI:37565"/>
    </ligand>
</feature>
<name>A0A0D5LNW4_MAREN</name>
<feature type="domain" description="GTP cyclohydrolase II" evidence="10">
    <location>
        <begin position="169"/>
        <end position="334"/>
    </location>
</feature>
<keyword evidence="3 9" id="KW-0479">Metal-binding</keyword>
<comment type="catalytic activity">
    <reaction evidence="8 9">
        <text>GTP + 4 H2O = 2,5-diamino-6-hydroxy-4-(5-phosphoribosylamino)-pyrimidine + formate + 2 phosphate + 3 H(+)</text>
        <dbReference type="Rhea" id="RHEA:23704"/>
        <dbReference type="ChEBI" id="CHEBI:15377"/>
        <dbReference type="ChEBI" id="CHEBI:15378"/>
        <dbReference type="ChEBI" id="CHEBI:15740"/>
        <dbReference type="ChEBI" id="CHEBI:37565"/>
        <dbReference type="ChEBI" id="CHEBI:43474"/>
        <dbReference type="ChEBI" id="CHEBI:58614"/>
        <dbReference type="EC" id="3.5.4.25"/>
    </reaction>
</comment>
<feature type="binding site" evidence="9">
    <location>
        <position position="235"/>
    </location>
    <ligand>
        <name>GTP</name>
        <dbReference type="ChEBI" id="CHEBI:37565"/>
    </ligand>
</feature>
<feature type="binding site" evidence="9">
    <location>
        <position position="219"/>
    </location>
    <ligand>
        <name>Zn(2+)</name>
        <dbReference type="ChEBI" id="CHEBI:29105"/>
        <note>catalytic</note>
    </ligand>
</feature>
<evidence type="ECO:0000256" key="8">
    <source>
        <dbReference type="ARBA" id="ARBA00049295"/>
    </source>
</evidence>
<comment type="function">
    <text evidence="9">Catalyzes the conversion of GTP to 2,5-diamino-6-ribosylamino-4(3H)-pyrimidinone 5'-phosphate (DARP), formate and pyrophosphate.</text>
</comment>
<dbReference type="PATRIC" id="fig|1486262.3.peg.2039"/>
<keyword evidence="4 9" id="KW-0547">Nucleotide-binding</keyword>
<dbReference type="SUPFAM" id="SSF142695">
    <property type="entry name" value="RibA-like"/>
    <property type="match status" value="1"/>
</dbReference>
<evidence type="ECO:0000256" key="6">
    <source>
        <dbReference type="ARBA" id="ARBA00022833"/>
    </source>
</evidence>
<gene>
    <name evidence="9" type="primary">ribA</name>
    <name evidence="11" type="ORF">TM49_09860</name>
</gene>
<evidence type="ECO:0000256" key="7">
    <source>
        <dbReference type="ARBA" id="ARBA00023134"/>
    </source>
</evidence>
<dbReference type="GO" id="GO:0003935">
    <property type="term" value="F:GTP cyclohydrolase II activity"/>
    <property type="evidence" value="ECO:0007669"/>
    <property type="project" value="UniProtKB-UniRule"/>
</dbReference>
<dbReference type="GO" id="GO:0005525">
    <property type="term" value="F:GTP binding"/>
    <property type="evidence" value="ECO:0007669"/>
    <property type="project" value="UniProtKB-KW"/>
</dbReference>
<evidence type="ECO:0000256" key="3">
    <source>
        <dbReference type="ARBA" id="ARBA00022723"/>
    </source>
</evidence>
<dbReference type="GO" id="GO:0005829">
    <property type="term" value="C:cytosol"/>
    <property type="evidence" value="ECO:0007669"/>
    <property type="project" value="TreeGrafter"/>
</dbReference>
<dbReference type="KEGG" id="mey:TM49_09860"/>
<evidence type="ECO:0000256" key="9">
    <source>
        <dbReference type="HAMAP-Rule" id="MF_00179"/>
    </source>
</evidence>
<dbReference type="RefSeq" id="WP_045680921.1">
    <property type="nucleotide sequence ID" value="NZ_CP010803.1"/>
</dbReference>
<organism evidence="11 12">
    <name type="scientific">Martelella endophytica</name>
    <dbReference type="NCBI Taxonomy" id="1486262"/>
    <lineage>
        <taxon>Bacteria</taxon>
        <taxon>Pseudomonadati</taxon>
        <taxon>Pseudomonadota</taxon>
        <taxon>Alphaproteobacteria</taxon>
        <taxon>Hyphomicrobiales</taxon>
        <taxon>Aurantimonadaceae</taxon>
        <taxon>Martelella</taxon>
    </lineage>
</organism>
<reference evidence="11 12" key="1">
    <citation type="journal article" date="2015" name="Genome Announc.">
        <title>Complete genome sequence of Martelella endophytica YC6887, which has antifungal activity associated with a halophyte.</title>
        <authorList>
            <person name="Khan A."/>
            <person name="Khan H."/>
            <person name="Chung E.J."/>
            <person name="Hossain M.T."/>
            <person name="Chung Y.R."/>
        </authorList>
    </citation>
    <scope>NUCLEOTIDE SEQUENCE [LARGE SCALE GENOMIC DNA]</scope>
    <source>
        <strain evidence="11">YC6887</strain>
    </source>
</reference>
<evidence type="ECO:0000256" key="5">
    <source>
        <dbReference type="ARBA" id="ARBA00022801"/>
    </source>
</evidence>
<feature type="active site" description="Proton acceptor" evidence="9">
    <location>
        <position position="291"/>
    </location>
</feature>
<dbReference type="CDD" id="cd00641">
    <property type="entry name" value="GTP_cyclohydro2"/>
    <property type="match status" value="1"/>
</dbReference>
<dbReference type="AlphaFoldDB" id="A0A0D5LNW4"/>
<evidence type="ECO:0000256" key="1">
    <source>
        <dbReference type="ARBA" id="ARBA00004853"/>
    </source>
</evidence>
<dbReference type="HAMAP" id="MF_00179">
    <property type="entry name" value="RibA"/>
    <property type="match status" value="1"/>
</dbReference>
<dbReference type="GO" id="GO:0009231">
    <property type="term" value="P:riboflavin biosynthetic process"/>
    <property type="evidence" value="ECO:0007669"/>
    <property type="project" value="UniProtKB-UniRule"/>
</dbReference>
<proteinExistence type="inferred from homology"/>
<feature type="binding site" evidence="9">
    <location>
        <begin position="257"/>
        <end position="259"/>
    </location>
    <ligand>
        <name>GTP</name>
        <dbReference type="ChEBI" id="CHEBI:37565"/>
    </ligand>
</feature>
<dbReference type="NCBIfam" id="NF006456">
    <property type="entry name" value="PRK08815.1"/>
    <property type="match status" value="1"/>
</dbReference>
<keyword evidence="12" id="KW-1185">Reference proteome</keyword>
<feature type="binding site" evidence="9">
    <location>
        <position position="319"/>
    </location>
    <ligand>
        <name>GTP</name>
        <dbReference type="ChEBI" id="CHEBI:37565"/>
    </ligand>
</feature>
<comment type="pathway">
    <text evidence="1 9">Cofactor biosynthesis; riboflavin biosynthesis; 5-amino-6-(D-ribitylamino)uracil from GTP: step 1/4.</text>
</comment>
<dbReference type="Gene3D" id="3.40.50.10990">
    <property type="entry name" value="GTP cyclohydrolase II"/>
    <property type="match status" value="1"/>
</dbReference>
<dbReference type="Pfam" id="PF00925">
    <property type="entry name" value="GTP_cyclohydro2"/>
    <property type="match status" value="1"/>
</dbReference>
<feature type="active site" description="Nucleophile" evidence="9">
    <location>
        <position position="293"/>
    </location>
</feature>
<keyword evidence="7 9" id="KW-0342">GTP-binding</keyword>
<dbReference type="GO" id="GO:0008270">
    <property type="term" value="F:zinc ion binding"/>
    <property type="evidence" value="ECO:0007669"/>
    <property type="project" value="UniProtKB-UniRule"/>
</dbReference>
<dbReference type="Proteomes" id="UP000032611">
    <property type="component" value="Chromosome"/>
</dbReference>
<accession>A0A0D5LNW4</accession>
<comment type="similarity">
    <text evidence="9">Belongs to the GTP cyclohydrolase II family.</text>
</comment>
<dbReference type="InterPro" id="IPR032677">
    <property type="entry name" value="GTP_cyclohydro_II"/>
</dbReference>
<evidence type="ECO:0000313" key="12">
    <source>
        <dbReference type="Proteomes" id="UP000032611"/>
    </source>
</evidence>